<evidence type="ECO:0000256" key="14">
    <source>
        <dbReference type="SAM" id="SignalP"/>
    </source>
</evidence>
<dbReference type="InterPro" id="IPR036051">
    <property type="entry name" value="KRAB_dom_sf"/>
</dbReference>
<evidence type="ECO:0000259" key="16">
    <source>
        <dbReference type="PROSITE" id="PS50805"/>
    </source>
</evidence>
<evidence type="ECO:0000259" key="15">
    <source>
        <dbReference type="PROSITE" id="PS50157"/>
    </source>
</evidence>
<name>S7NRY3_MYOBR</name>
<evidence type="ECO:0000313" key="18">
    <source>
        <dbReference type="Proteomes" id="UP000052978"/>
    </source>
</evidence>
<feature type="domain" description="KRAB" evidence="16">
    <location>
        <begin position="86"/>
        <end position="184"/>
    </location>
</feature>
<evidence type="ECO:0000256" key="2">
    <source>
        <dbReference type="ARBA" id="ARBA00004123"/>
    </source>
</evidence>
<dbReference type="FunFam" id="3.30.160.60:FF:000663">
    <property type="entry name" value="Zinc finger protein 45"/>
    <property type="match status" value="2"/>
</dbReference>
<keyword evidence="8" id="KW-0805">Transcription regulation</keyword>
<keyword evidence="7" id="KW-0862">Zinc</keyword>
<feature type="domain" description="C2H2-type" evidence="15">
    <location>
        <begin position="964"/>
        <end position="991"/>
    </location>
</feature>
<dbReference type="Gene3D" id="6.10.140.140">
    <property type="match status" value="4"/>
</dbReference>
<feature type="domain" description="C2H2-type" evidence="15">
    <location>
        <begin position="1160"/>
        <end position="1187"/>
    </location>
</feature>
<dbReference type="FunFam" id="3.30.160.60:FF:001049">
    <property type="entry name" value="zinc finger protein 319"/>
    <property type="match status" value="1"/>
</dbReference>
<evidence type="ECO:0000256" key="11">
    <source>
        <dbReference type="ARBA" id="ARBA00023242"/>
    </source>
</evidence>
<evidence type="ECO:0000256" key="12">
    <source>
        <dbReference type="PROSITE-ProRule" id="PRU00042"/>
    </source>
</evidence>
<proteinExistence type="inferred from homology"/>
<evidence type="ECO:0000256" key="9">
    <source>
        <dbReference type="ARBA" id="ARBA00023125"/>
    </source>
</evidence>
<evidence type="ECO:0000256" key="10">
    <source>
        <dbReference type="ARBA" id="ARBA00023163"/>
    </source>
</evidence>
<feature type="domain" description="C2H2-type" evidence="15">
    <location>
        <begin position="1216"/>
        <end position="1243"/>
    </location>
</feature>
<evidence type="ECO:0000256" key="13">
    <source>
        <dbReference type="SAM" id="Coils"/>
    </source>
</evidence>
<feature type="domain" description="C2H2-type" evidence="15">
    <location>
        <begin position="936"/>
        <end position="963"/>
    </location>
</feature>
<keyword evidence="5" id="KW-0677">Repeat</keyword>
<feature type="domain" description="KRAB" evidence="16">
    <location>
        <begin position="307"/>
        <end position="356"/>
    </location>
</feature>
<dbReference type="FunFam" id="3.30.160.60:FF:000874">
    <property type="entry name" value="zinc finger protein 235 isoform X1"/>
    <property type="match status" value="2"/>
</dbReference>
<feature type="domain" description="C2H2-type" evidence="15">
    <location>
        <begin position="1188"/>
        <end position="1215"/>
    </location>
</feature>
<keyword evidence="13" id="KW-0175">Coiled coil</keyword>
<dbReference type="FunFam" id="3.30.160.60:FF:000726">
    <property type="entry name" value="Zinc finger protein 214"/>
    <property type="match status" value="1"/>
</dbReference>
<organism evidence="17 18">
    <name type="scientific">Myotis brandtii</name>
    <name type="common">Brandt's bat</name>
    <dbReference type="NCBI Taxonomy" id="109478"/>
    <lineage>
        <taxon>Eukaryota</taxon>
        <taxon>Metazoa</taxon>
        <taxon>Chordata</taxon>
        <taxon>Craniata</taxon>
        <taxon>Vertebrata</taxon>
        <taxon>Euteleostomi</taxon>
        <taxon>Mammalia</taxon>
        <taxon>Eutheria</taxon>
        <taxon>Laurasiatheria</taxon>
        <taxon>Chiroptera</taxon>
        <taxon>Yangochiroptera</taxon>
        <taxon>Vespertilionidae</taxon>
        <taxon>Myotis</taxon>
    </lineage>
</organism>
<evidence type="ECO:0000313" key="17">
    <source>
        <dbReference type="EMBL" id="EPQ20459.1"/>
    </source>
</evidence>
<keyword evidence="11" id="KW-0539">Nucleus</keyword>
<reference evidence="17 18" key="1">
    <citation type="journal article" date="2013" name="Nat. Commun.">
        <title>Genome analysis reveals insights into physiology and longevity of the Brandt's bat Myotis brandtii.</title>
        <authorList>
            <person name="Seim I."/>
            <person name="Fang X."/>
            <person name="Xiong Z."/>
            <person name="Lobanov A.V."/>
            <person name="Huang Z."/>
            <person name="Ma S."/>
            <person name="Feng Y."/>
            <person name="Turanov A.A."/>
            <person name="Zhu Y."/>
            <person name="Lenz T.L."/>
            <person name="Gerashchenko M.V."/>
            <person name="Fan D."/>
            <person name="Hee Yim S."/>
            <person name="Yao X."/>
            <person name="Jordan D."/>
            <person name="Xiong Y."/>
            <person name="Ma Y."/>
            <person name="Lyapunov A.N."/>
            <person name="Chen G."/>
            <person name="Kulakova O.I."/>
            <person name="Sun Y."/>
            <person name="Lee S.G."/>
            <person name="Bronson R.T."/>
            <person name="Moskalev A.A."/>
            <person name="Sunyaev S.R."/>
            <person name="Zhang G."/>
            <person name="Krogh A."/>
            <person name="Wang J."/>
            <person name="Gladyshev V.N."/>
        </authorList>
    </citation>
    <scope>NUCLEOTIDE SEQUENCE [LARGE SCALE GENOMIC DNA]</scope>
</reference>
<feature type="signal peptide" evidence="14">
    <location>
        <begin position="1"/>
        <end position="17"/>
    </location>
</feature>
<dbReference type="PROSITE" id="PS00028">
    <property type="entry name" value="ZINC_FINGER_C2H2_1"/>
    <property type="match status" value="13"/>
</dbReference>
<protein>
    <submittedName>
        <fullName evidence="17">Zinc finger protein 112 like protein</fullName>
    </submittedName>
</protein>
<dbReference type="InterPro" id="IPR001909">
    <property type="entry name" value="KRAB"/>
</dbReference>
<dbReference type="FunFam" id="3.30.160.60:FF:001700">
    <property type="entry name" value="Zinc finger protein 677"/>
    <property type="match status" value="1"/>
</dbReference>
<feature type="coiled-coil region" evidence="13">
    <location>
        <begin position="38"/>
        <end position="66"/>
    </location>
</feature>
<feature type="domain" description="KRAB" evidence="16">
    <location>
        <begin position="794"/>
        <end position="865"/>
    </location>
</feature>
<dbReference type="GO" id="GO:0000981">
    <property type="term" value="F:DNA-binding transcription factor activity, RNA polymerase II-specific"/>
    <property type="evidence" value="ECO:0007669"/>
    <property type="project" value="TreeGrafter"/>
</dbReference>
<keyword evidence="6 12" id="KW-0863">Zinc-finger</keyword>
<dbReference type="PROSITE" id="PS50805">
    <property type="entry name" value="KRAB"/>
    <property type="match status" value="4"/>
</dbReference>
<evidence type="ECO:0000256" key="3">
    <source>
        <dbReference type="ARBA" id="ARBA00006991"/>
    </source>
</evidence>
<keyword evidence="10" id="KW-0804">Transcription</keyword>
<keyword evidence="9" id="KW-0238">DNA-binding</keyword>
<accession>S7NRY3</accession>
<dbReference type="InterPro" id="IPR013087">
    <property type="entry name" value="Znf_C2H2_type"/>
</dbReference>
<dbReference type="InterPro" id="IPR036236">
    <property type="entry name" value="Znf_C2H2_sf"/>
</dbReference>
<dbReference type="SUPFAM" id="SSF109640">
    <property type="entry name" value="KRAB domain (Kruppel-associated box)"/>
    <property type="match status" value="4"/>
</dbReference>
<dbReference type="AlphaFoldDB" id="S7NRY3"/>
<dbReference type="GO" id="GO:0000978">
    <property type="term" value="F:RNA polymerase II cis-regulatory region sequence-specific DNA binding"/>
    <property type="evidence" value="ECO:0007669"/>
    <property type="project" value="TreeGrafter"/>
</dbReference>
<evidence type="ECO:0000256" key="4">
    <source>
        <dbReference type="ARBA" id="ARBA00022723"/>
    </source>
</evidence>
<dbReference type="Pfam" id="PF00096">
    <property type="entry name" value="zf-C2H2"/>
    <property type="match status" value="12"/>
</dbReference>
<dbReference type="SMART" id="SM00349">
    <property type="entry name" value="KRAB"/>
    <property type="match status" value="4"/>
</dbReference>
<feature type="domain" description="C2H2-type" evidence="15">
    <location>
        <begin position="908"/>
        <end position="935"/>
    </location>
</feature>
<dbReference type="FunFam" id="3.30.160.60:FF:000622">
    <property type="entry name" value="zinc finger protein 26 isoform X3"/>
    <property type="match status" value="1"/>
</dbReference>
<feature type="domain" description="C2H2-type" evidence="15">
    <location>
        <begin position="880"/>
        <end position="907"/>
    </location>
</feature>
<evidence type="ECO:0000256" key="5">
    <source>
        <dbReference type="ARBA" id="ARBA00022737"/>
    </source>
</evidence>
<dbReference type="GO" id="GO:0008270">
    <property type="term" value="F:zinc ion binding"/>
    <property type="evidence" value="ECO:0007669"/>
    <property type="project" value="UniProtKB-KW"/>
</dbReference>
<dbReference type="Gene3D" id="3.30.160.60">
    <property type="entry name" value="Classic Zinc Finger"/>
    <property type="match status" value="15"/>
</dbReference>
<dbReference type="PANTHER" id="PTHR24384:SF242">
    <property type="entry name" value="ZINC FINGER PROTEIN 628"/>
    <property type="match status" value="1"/>
</dbReference>
<dbReference type="Proteomes" id="UP000052978">
    <property type="component" value="Unassembled WGS sequence"/>
</dbReference>
<gene>
    <name evidence="17" type="ORF">D623_10005582</name>
</gene>
<feature type="domain" description="C2H2-type" evidence="15">
    <location>
        <begin position="992"/>
        <end position="1019"/>
    </location>
</feature>
<sequence>MCQGLCLMASFSFATSAFQGSVLLQEQEKMAKFQRVWKEGKEEDEVEEEKKKKEEEKRKRERNINMRETHRIVTSCAHPNWGQEAVTFQDVAVVFTEEELALLDPSQRKLYRDVMLENFRNLVSVVHIFKNINKSTLETNPTDVLCVVRVLVRPQVFKPISESTLERNPTNVLCVVRASVGVHIFKAISDSTQERSRTVVLCVVRASVGVHIFKAISDSTQERSRTVVLCVVRASVGVHIFKAISDSTQERSRTVVLCVVRASVRPQVFNTINVSTLARNPTNVNSVIHQKIHTGDKTYKCGHVEPVTFKDVAVVFTEEELGLLDPSQRKLYRDVTLENFRNLVSEAVTFQDVAVVFTEEELGLLDPSQRKLYRDVTLENFRNLVSVGTQLFKPDLIFQLEREEKHLMVETETQKDGCSGIKNQHNVKSFQEVGLSYLSPKELSSWQTWQQGANGLTRCQDSMKNFQRNISKLQKQGDSPCQVWAGIPMQISEDGNYILTPGEDGSDYIKNQEFPYWRAQHSWSKMCLAEPHNYQCRCQQVSMKNSICECDGVSWISHHNDNLRGHRKEKTHNCHDCGEDIRKVSLNNQDLIQTRQKPCPYNDYRKVIRDDFSSEVHQQLEGEPHTYSPCGKGCSYNSVLHIHQCVHRRDDCILESSHLQSHQREHTEEKPCICEYGENLNRCSSRNMDGLIHTGKTSYSCEKAFSHSLDLSGIFRVSTGQEPHEYKENGNVLNHSSHLQVHQKVHTEEKLCTDVEYEEDFILLPSQNSAFPHKEEEKNDQVPGIFLMHEDEPVTFKDVAVVFSEAELGLLDSVQRKLYRDVTLENFRNLVSVGHLFSKPDVISQLEREEQLWMTETQTQRGGPSAENCAARVLEGEKPYRCQSCGKGFSRSTDLNIHCRVHTGEKPYKCEICGKGFTQRSHLQAHERIHTGEKPYKCADCGKRFSCSSNLHTHQRVHTEEKPYRCDVCGKCFSLSFNLHSHQRVHTGEKPYKCEECGKGFSSASSFQSHQRVHTGEKPFRCNVCGKGFSQSSYFQAHQRVHTGEKPYKCEVCGKRFNWSLNLHNHQRVHTGEKPYKCEECGKGFSQASNLQAHQSVHTGEKPFKCEACQKRFSQSSHLQAHQRVHTGEKPYKCDTCGKAFSQRSNLQVHQIIHTGEKPFKCEQCGKEFSWSAGLSAHQRVHTGEKPYTCQQCGKGFSQASHFHTHQRVHTGERPYICDVCCKGFSQRSHLVYHQRIHTGGDL</sequence>
<evidence type="ECO:0000256" key="7">
    <source>
        <dbReference type="ARBA" id="ARBA00022833"/>
    </source>
</evidence>
<comment type="similarity">
    <text evidence="3">Belongs to the krueppel C2H2-type zinc-finger protein family.</text>
</comment>
<feature type="domain" description="C2H2-type" evidence="15">
    <location>
        <begin position="1076"/>
        <end position="1103"/>
    </location>
</feature>
<dbReference type="PROSITE" id="PS50157">
    <property type="entry name" value="ZINC_FINGER_C2H2_2"/>
    <property type="match status" value="14"/>
</dbReference>
<dbReference type="FunFam" id="3.30.160.60:FF:002357">
    <property type="entry name" value="Zinc finger protein 782"/>
    <property type="match status" value="2"/>
</dbReference>
<dbReference type="eggNOG" id="KOG1721">
    <property type="taxonomic scope" value="Eukaryota"/>
</dbReference>
<evidence type="ECO:0000256" key="6">
    <source>
        <dbReference type="ARBA" id="ARBA00022771"/>
    </source>
</evidence>
<evidence type="ECO:0000256" key="1">
    <source>
        <dbReference type="ARBA" id="ARBA00003767"/>
    </source>
</evidence>
<dbReference type="FunFam" id="3.30.160.60:FF:002343">
    <property type="entry name" value="Zinc finger protein 33A"/>
    <property type="match status" value="1"/>
</dbReference>
<keyword evidence="4" id="KW-0479">Metal-binding</keyword>
<dbReference type="SMART" id="SM00355">
    <property type="entry name" value="ZnF_C2H2"/>
    <property type="match status" value="14"/>
</dbReference>
<dbReference type="InterPro" id="IPR050752">
    <property type="entry name" value="C2H2-ZF_domain"/>
</dbReference>
<dbReference type="EMBL" id="KE164838">
    <property type="protein sequence ID" value="EPQ20459.1"/>
    <property type="molecule type" value="Genomic_DNA"/>
</dbReference>
<feature type="domain" description="C2H2-type" evidence="15">
    <location>
        <begin position="1020"/>
        <end position="1047"/>
    </location>
</feature>
<dbReference type="GO" id="GO:0005634">
    <property type="term" value="C:nucleus"/>
    <property type="evidence" value="ECO:0007669"/>
    <property type="project" value="UniProtKB-SubCell"/>
</dbReference>
<dbReference type="CDD" id="cd07765">
    <property type="entry name" value="KRAB_A-box"/>
    <property type="match status" value="4"/>
</dbReference>
<evidence type="ECO:0000256" key="8">
    <source>
        <dbReference type="ARBA" id="ARBA00023015"/>
    </source>
</evidence>
<keyword evidence="14" id="KW-0732">Signal</keyword>
<feature type="domain" description="C2H2-type" evidence="15">
    <location>
        <begin position="1104"/>
        <end position="1131"/>
    </location>
</feature>
<comment type="subcellular location">
    <subcellularLocation>
        <location evidence="2">Nucleus</location>
    </subcellularLocation>
</comment>
<dbReference type="FunFam" id="3.30.160.60:FF:002090">
    <property type="entry name" value="Zinc finger protein 473"/>
    <property type="match status" value="2"/>
</dbReference>
<feature type="domain" description="C2H2-type" evidence="15">
    <location>
        <begin position="1048"/>
        <end position="1075"/>
    </location>
</feature>
<keyword evidence="18" id="KW-1185">Reference proteome</keyword>
<dbReference type="PANTHER" id="PTHR24384">
    <property type="entry name" value="FINGER PUTATIVE TRANSCRIPTION FACTOR FAMILY-RELATED"/>
    <property type="match status" value="1"/>
</dbReference>
<feature type="domain" description="KRAB" evidence="16">
    <location>
        <begin position="348"/>
        <end position="419"/>
    </location>
</feature>
<dbReference type="SUPFAM" id="SSF57667">
    <property type="entry name" value="beta-beta-alpha zinc fingers"/>
    <property type="match status" value="9"/>
</dbReference>
<feature type="domain" description="C2H2-type" evidence="15">
    <location>
        <begin position="643"/>
        <end position="671"/>
    </location>
</feature>
<comment type="function">
    <text evidence="1">May be involved in transcriptional regulation.</text>
</comment>
<feature type="chain" id="PRO_5004543763" evidence="14">
    <location>
        <begin position="18"/>
        <end position="1243"/>
    </location>
</feature>
<feature type="domain" description="C2H2-type" evidence="15">
    <location>
        <begin position="1132"/>
        <end position="1159"/>
    </location>
</feature>
<dbReference type="Pfam" id="PF01352">
    <property type="entry name" value="KRAB"/>
    <property type="match status" value="4"/>
</dbReference>